<evidence type="ECO:0000256" key="1">
    <source>
        <dbReference type="SAM" id="Phobius"/>
    </source>
</evidence>
<keyword evidence="1" id="KW-0472">Membrane</keyword>
<keyword evidence="5" id="KW-1185">Reference proteome</keyword>
<evidence type="ECO:0000313" key="3">
    <source>
        <dbReference type="EMBL" id="SNV19668.1"/>
    </source>
</evidence>
<reference evidence="2 5" key="1">
    <citation type="submission" date="2017-06" db="EMBL/GenBank/DDBJ databases">
        <authorList>
            <consortium name="Pathogen Informatics"/>
        </authorList>
    </citation>
    <scope>NUCLEOTIDE SEQUENCE [LARGE SCALE GENOMIC DNA]</scope>
    <source>
        <strain evidence="2 5">NCTC13039</strain>
    </source>
</reference>
<gene>
    <name evidence="2" type="ORF">SAMEA4475696_00462</name>
    <name evidence="3" type="ORF">SAMEA4475696_00774</name>
    <name evidence="4" type="ORF">SAMEA4475696_01203</name>
</gene>
<evidence type="ECO:0000313" key="4">
    <source>
        <dbReference type="EMBL" id="SNV21348.1"/>
    </source>
</evidence>
<dbReference type="KEGG" id="dco:SAMEA4475696_1203"/>
<dbReference type="AlphaFoldDB" id="A0A239V944"/>
<dbReference type="EMBL" id="LT906453">
    <property type="protein sequence ID" value="SNV21348.1"/>
    <property type="molecule type" value="Genomic_DNA"/>
</dbReference>
<protein>
    <submittedName>
        <fullName evidence="2">Uncharacterized protein</fullName>
    </submittedName>
</protein>
<evidence type="ECO:0000313" key="5">
    <source>
        <dbReference type="Proteomes" id="UP000242637"/>
    </source>
</evidence>
<proteinExistence type="predicted"/>
<dbReference type="KEGG" id="dco:SAMEA4475696_0774"/>
<feature type="transmembrane region" description="Helical" evidence="1">
    <location>
        <begin position="18"/>
        <end position="37"/>
    </location>
</feature>
<dbReference type="EMBL" id="LT906453">
    <property type="protein sequence ID" value="SNV19668.1"/>
    <property type="molecule type" value="Genomic_DNA"/>
</dbReference>
<dbReference type="EMBL" id="LT906453">
    <property type="protein sequence ID" value="SNV18469.1"/>
    <property type="molecule type" value="Genomic_DNA"/>
</dbReference>
<name>A0A239V944_9MICO</name>
<sequence length="56" mass="6568">MFVECANWGVAHGWNIDYVAYLVSGLEYCFCLFIETYKRGNKNSFRLGHVWRVVGF</sequence>
<dbReference type="Proteomes" id="UP000242637">
    <property type="component" value="Chromosome 1"/>
</dbReference>
<evidence type="ECO:0000313" key="2">
    <source>
        <dbReference type="EMBL" id="SNV18469.1"/>
    </source>
</evidence>
<keyword evidence="1" id="KW-0812">Transmembrane</keyword>
<keyword evidence="1" id="KW-1133">Transmembrane helix</keyword>
<dbReference type="KEGG" id="dco:SAMEA4475696_0462"/>
<accession>A0A239V944</accession>
<organism evidence="2 5">
    <name type="scientific">Dermatophilus congolensis</name>
    <dbReference type="NCBI Taxonomy" id="1863"/>
    <lineage>
        <taxon>Bacteria</taxon>
        <taxon>Bacillati</taxon>
        <taxon>Actinomycetota</taxon>
        <taxon>Actinomycetes</taxon>
        <taxon>Micrococcales</taxon>
        <taxon>Dermatophilaceae</taxon>
        <taxon>Dermatophilus</taxon>
    </lineage>
</organism>